<sequence>MFSCDRTSDFTRDFPGFPSRIASTRRHHIIMSESDESGSNSSRGRHGDSSSDGSPNELDPTSAGFKPLRVLYSRKPQAVPVPGARLHDNVGTFESRFGQLGGFHQQYSDERLKEIHQARAATSKRAQMQLPSSSSSEMPQRRFLPHQGMIKAEKPAKFSRNILMKLEKTEGPLERMRSWMRERVRVKVYTRKQNGIRGYVTGFVEVFDKHWNMALVDVYESWKRRKYRYSENKLCVLGQPQDCSELLTKMGIQVPEVSVRSAGRKYVMCSRRVPKLMIRGEQVVLVTRDNDGAEKGDT</sequence>
<evidence type="ECO:0000313" key="3">
    <source>
        <dbReference type="Proteomes" id="UP000069940"/>
    </source>
</evidence>
<keyword evidence="3" id="KW-1185">Reference proteome</keyword>
<dbReference type="EnsemblMetazoa" id="AALFPA23_015417.R22414">
    <property type="protein sequence ID" value="AALFPA23_015417.P22414"/>
    <property type="gene ID" value="AALFPA23_015417"/>
</dbReference>
<dbReference type="GeneID" id="109418950"/>
<dbReference type="RefSeq" id="XP_019548714.3">
    <property type="nucleotide sequence ID" value="XM_019693169.3"/>
</dbReference>
<dbReference type="PANTHER" id="PTHR21415">
    <property type="entry name" value="U7 SNRNA-ASSOCIATED SM-LIKE PROTEIN LSM11"/>
    <property type="match status" value="1"/>
</dbReference>
<name>A0ABM1Z651_AEDAL</name>
<dbReference type="InterPro" id="IPR010920">
    <property type="entry name" value="LSM_dom_sf"/>
</dbReference>
<reference evidence="3" key="1">
    <citation type="journal article" date="2015" name="Proc. Natl. Acad. Sci. U.S.A.">
        <title>Genome sequence of the Asian Tiger mosquito, Aedes albopictus, reveals insights into its biology, genetics, and evolution.</title>
        <authorList>
            <person name="Chen X.G."/>
            <person name="Jiang X."/>
            <person name="Gu J."/>
            <person name="Xu M."/>
            <person name="Wu Y."/>
            <person name="Deng Y."/>
            <person name="Zhang C."/>
            <person name="Bonizzoni M."/>
            <person name="Dermauw W."/>
            <person name="Vontas J."/>
            <person name="Armbruster P."/>
            <person name="Huang X."/>
            <person name="Yang Y."/>
            <person name="Zhang H."/>
            <person name="He W."/>
            <person name="Peng H."/>
            <person name="Liu Y."/>
            <person name="Wu K."/>
            <person name="Chen J."/>
            <person name="Lirakis M."/>
            <person name="Topalis P."/>
            <person name="Van Leeuwen T."/>
            <person name="Hall A.B."/>
            <person name="Jiang X."/>
            <person name="Thorpe C."/>
            <person name="Mueller R.L."/>
            <person name="Sun C."/>
            <person name="Waterhouse R.M."/>
            <person name="Yan G."/>
            <person name="Tu Z.J."/>
            <person name="Fang X."/>
            <person name="James A.A."/>
        </authorList>
    </citation>
    <scope>NUCLEOTIDE SEQUENCE [LARGE SCALE GENOMIC DNA]</scope>
    <source>
        <strain evidence="3">Foshan</strain>
    </source>
</reference>
<dbReference type="PANTHER" id="PTHR21415:SF1">
    <property type="entry name" value="U7 SNRNA-ASSOCIATED SM-LIKE PROTEIN LSM11"/>
    <property type="match status" value="1"/>
</dbReference>
<organism evidence="2 3">
    <name type="scientific">Aedes albopictus</name>
    <name type="common">Asian tiger mosquito</name>
    <name type="synonym">Stegomyia albopicta</name>
    <dbReference type="NCBI Taxonomy" id="7160"/>
    <lineage>
        <taxon>Eukaryota</taxon>
        <taxon>Metazoa</taxon>
        <taxon>Ecdysozoa</taxon>
        <taxon>Arthropoda</taxon>
        <taxon>Hexapoda</taxon>
        <taxon>Insecta</taxon>
        <taxon>Pterygota</taxon>
        <taxon>Neoptera</taxon>
        <taxon>Endopterygota</taxon>
        <taxon>Diptera</taxon>
        <taxon>Nematocera</taxon>
        <taxon>Culicoidea</taxon>
        <taxon>Culicidae</taxon>
        <taxon>Culicinae</taxon>
        <taxon>Aedini</taxon>
        <taxon>Aedes</taxon>
        <taxon>Stegomyia</taxon>
    </lineage>
</organism>
<accession>A0ABM1Z651</accession>
<evidence type="ECO:0000256" key="1">
    <source>
        <dbReference type="SAM" id="MobiDB-lite"/>
    </source>
</evidence>
<feature type="region of interest" description="Disordered" evidence="1">
    <location>
        <begin position="32"/>
        <end position="63"/>
    </location>
</feature>
<evidence type="ECO:0000313" key="2">
    <source>
        <dbReference type="EnsemblMetazoa" id="AALFPA23_015417.P22414"/>
    </source>
</evidence>
<evidence type="ECO:0008006" key="4">
    <source>
        <dbReference type="Google" id="ProtNLM"/>
    </source>
</evidence>
<reference evidence="2" key="2">
    <citation type="submission" date="2025-05" db="UniProtKB">
        <authorList>
            <consortium name="EnsemblMetazoa"/>
        </authorList>
    </citation>
    <scope>IDENTIFICATION</scope>
    <source>
        <strain evidence="2">Foshan</strain>
    </source>
</reference>
<dbReference type="Gene3D" id="2.30.30.100">
    <property type="match status" value="1"/>
</dbReference>
<dbReference type="InterPro" id="IPR039267">
    <property type="entry name" value="Lsm11"/>
</dbReference>
<dbReference type="SUPFAM" id="SSF50182">
    <property type="entry name" value="Sm-like ribonucleoproteins"/>
    <property type="match status" value="1"/>
</dbReference>
<dbReference type="CDD" id="cd01739">
    <property type="entry name" value="LSm11_M"/>
    <property type="match status" value="1"/>
</dbReference>
<proteinExistence type="predicted"/>
<dbReference type="Proteomes" id="UP000069940">
    <property type="component" value="Unassembled WGS sequence"/>
</dbReference>
<dbReference type="InterPro" id="IPR034109">
    <property type="entry name" value="Lsm11_M"/>
</dbReference>
<protein>
    <recommendedName>
        <fullName evidence="4">LSM domain-containing protein</fullName>
    </recommendedName>
</protein>